<dbReference type="Pfam" id="PF00130">
    <property type="entry name" value="C1_1"/>
    <property type="match status" value="2"/>
</dbReference>
<accession>A0A3Q0KRN9</accession>
<dbReference type="PROSITE" id="PS50081">
    <property type="entry name" value="ZF_DAG_PE_2"/>
    <property type="match status" value="3"/>
</dbReference>
<dbReference type="InterPro" id="IPR000756">
    <property type="entry name" value="Diacylglycerol_kin_accessory"/>
</dbReference>
<dbReference type="SMART" id="SM00109">
    <property type="entry name" value="C1"/>
    <property type="match status" value="3"/>
</dbReference>
<dbReference type="PROSITE" id="PS00479">
    <property type="entry name" value="ZF_DAG_PE_1"/>
    <property type="match status" value="2"/>
</dbReference>
<dbReference type="Proteomes" id="UP000008854">
    <property type="component" value="Unassembled WGS sequence"/>
</dbReference>
<dbReference type="GO" id="GO:0007200">
    <property type="term" value="P:phospholipase C-activating G protein-coupled receptor signaling pathway"/>
    <property type="evidence" value="ECO:0007669"/>
    <property type="project" value="InterPro"/>
</dbReference>
<keyword evidence="7" id="KW-0863">Zinc-finger</keyword>
<dbReference type="GO" id="GO:0016020">
    <property type="term" value="C:membrane"/>
    <property type="evidence" value="ECO:0007669"/>
    <property type="project" value="UniProtKB-SubCell"/>
</dbReference>
<comment type="subcellular location">
    <subcellularLocation>
        <location evidence="1">Membrane</location>
    </subcellularLocation>
</comment>
<dbReference type="InParanoid" id="A0A3Q0KRN9"/>
<dbReference type="FunFam" id="2.60.200.40:FF:000004">
    <property type="entry name" value="Diacylglycerol kinase"/>
    <property type="match status" value="1"/>
</dbReference>
<dbReference type="CDD" id="cd20804">
    <property type="entry name" value="C1_DGKtheta_typeV_rpt2"/>
    <property type="match status" value="1"/>
</dbReference>
<dbReference type="SUPFAM" id="SSF54236">
    <property type="entry name" value="Ubiquitin-like"/>
    <property type="match status" value="1"/>
</dbReference>
<dbReference type="AlphaFoldDB" id="A0A3Q0KRN9"/>
<keyword evidence="10 12" id="KW-0067">ATP-binding</keyword>
<dbReference type="Gene3D" id="3.40.50.10330">
    <property type="entry name" value="Probable inorganic polyphosphate/atp-NAD kinase, domain 1"/>
    <property type="match status" value="1"/>
</dbReference>
<dbReference type="InterPro" id="IPR016064">
    <property type="entry name" value="NAD/diacylglycerol_kinase_sf"/>
</dbReference>
<feature type="domain" description="Phorbol-ester/DAG-type" evidence="14">
    <location>
        <begin position="106"/>
        <end position="154"/>
    </location>
</feature>
<dbReference type="InterPro" id="IPR001206">
    <property type="entry name" value="Diacylglycerol_kinase_cat_dom"/>
</dbReference>
<feature type="compositionally biased region" description="Low complexity" evidence="13">
    <location>
        <begin position="1280"/>
        <end position="1291"/>
    </location>
</feature>
<sequence>MDSFTSETEADLVASSGSDSEEDVKQTSSYKSTSTLKGWFQGHSFVKKNLHKPATCHHCSDLLWGILGTTGMVCEVCNFLAHEKCMRSVVTACTCIAPFLTKDPVPHCWSEIGHFKRKFCNVCRKRVDDLLALKCEICEYYSHYECLDFVAADCKQCATSTLTSMAKSPTCIPDAVETRNSYMMSRLLKNFSKSYSSNDPNDVPLIDFTDNELTNKCINNINTTATSAVSSAILSTMFTTSNTNTSVPLISHSSTNTPKTSTQCTSEISELALLEAVKTLSSSSLSVSPQTTLGSSEEQVSCTTKSTTDTSVPPVKSSLISSHVQQSHHWREGNLPVNSKCASCRKTCWSAECLTGLRCEWCGVTAHYSCYRNIPLECDFGVLRNIMLPPYCVSVPRTSLLVEQIIGMCRPQPETLMGVQALTDEFSSNGDSPEESGIERKSNKDKTDRDFDDYVRVYDGWGRFRKKQCRYLSLGRSVSVLKVIELSLKAFQLPPDEARDYYLVEVNEKDGSEHRLHSSGCFKSQLQFETRRPQIIIRSRDRNQDREYIQTFPGTLDQFTDVELSPIQISVTRDTTVHDVILQAQKRFGLEHLDSGRFQLVETNLDRGLVERVMSSGERLWTILERVKRESVRALRLTRFYLQPIEESKGPVVTLFVGNLKKGLSQRLYERILLERLGIENKWDFIEVIYYDFGSLVLVYLNAERADEAYHLLKQSTFEDRPILVMILPRLKPSKLPDDIKPLLVLVNVKSGGCQGADLITSFRKLLNPHQVFNLDYGGPLPGLHCFRHLKQFKILVCGGDGTVGWALSCLDNVGQDAACPTPPMAILPLGTGNDLARVLRWGSGYTGGEEPLTILKILPHSTLFCLSIVVVVVIVVIVNRDVVEAENIRLDRWTVVIKPDQAEKDAQKKQLQIEANSSNTNEDSSRIFVMNNYFGLGIDADLNLDFHMAREENPAKFNSRIHNKSVYLKMGLRKMVNRTKCKDLHQNIIVEVDGRQLDLPPLEGVIILNILSWGAGANPWGVEKDDAFTTPTHFDGQLEIVGVTGVVHMGQIFSGLRTGIRLAQGGHIRITVKCDIPVQVDGEPWIQPPGQIIVLRSALKATMLKKRKRRKVNRRHTEPGLGGSSSSNTTSSNVIHGSTEDPLSSAVFGASGPPPPESVNSLDCGNTTTTTIKQLELDIAKVDLEERNLNDAFCSNDSVKTDDSYPRLYRPGRPVYAKRRGRRLPKPVLVAVPSAPSETCRSPREILENDEFDETSALCLSKSTRLKHVPTNMHSTPDQQSSIIQNIKSSTPTTSMSQLDSTTSKNEID</sequence>
<feature type="compositionally biased region" description="Polar residues" evidence="13">
    <location>
        <begin position="1292"/>
        <end position="1310"/>
    </location>
</feature>
<feature type="domain" description="Phorbol-ester/DAG-type" evidence="14">
    <location>
        <begin position="327"/>
        <end position="378"/>
    </location>
</feature>
<dbReference type="Gene3D" id="2.60.200.40">
    <property type="match status" value="1"/>
</dbReference>
<evidence type="ECO:0000256" key="11">
    <source>
        <dbReference type="ARBA" id="ARBA00023136"/>
    </source>
</evidence>
<keyword evidence="8 12" id="KW-0418">Kinase</keyword>
<evidence type="ECO:0000256" key="2">
    <source>
        <dbReference type="ARBA" id="ARBA00009280"/>
    </source>
</evidence>
<feature type="region of interest" description="Disordered" evidence="13">
    <location>
        <begin position="1"/>
        <end position="25"/>
    </location>
</feature>
<comment type="catalytic activity">
    <reaction evidence="12">
        <text>a 1,2-diacyl-sn-glycerol + ATP = a 1,2-diacyl-sn-glycero-3-phosphate + ADP + H(+)</text>
        <dbReference type="Rhea" id="RHEA:10272"/>
        <dbReference type="ChEBI" id="CHEBI:15378"/>
        <dbReference type="ChEBI" id="CHEBI:17815"/>
        <dbReference type="ChEBI" id="CHEBI:30616"/>
        <dbReference type="ChEBI" id="CHEBI:58608"/>
        <dbReference type="ChEBI" id="CHEBI:456216"/>
        <dbReference type="EC" id="2.7.1.107"/>
    </reaction>
</comment>
<dbReference type="InterPro" id="IPR002219">
    <property type="entry name" value="PKC_DAG/PE"/>
</dbReference>
<feature type="region of interest" description="Disordered" evidence="13">
    <location>
        <begin position="1106"/>
        <end position="1164"/>
    </location>
</feature>
<dbReference type="Gene3D" id="3.30.60.20">
    <property type="match status" value="3"/>
</dbReference>
<dbReference type="PRINTS" id="PR00008">
    <property type="entry name" value="DAGPEDOMAIN"/>
</dbReference>
<dbReference type="InterPro" id="IPR017438">
    <property type="entry name" value="ATP-NAD_kinase_N"/>
</dbReference>
<dbReference type="InterPro" id="IPR020454">
    <property type="entry name" value="DAG/PE-bd"/>
</dbReference>
<dbReference type="Pfam" id="PF00788">
    <property type="entry name" value="RA"/>
    <property type="match status" value="2"/>
</dbReference>
<dbReference type="CDD" id="cd20803">
    <property type="entry name" value="C1_DGKtheta_typeV_rpt1"/>
    <property type="match status" value="1"/>
</dbReference>
<dbReference type="PANTHER" id="PTHR11255:SF54">
    <property type="entry name" value="DIACYLGLYCEROL KINASE THETA"/>
    <property type="match status" value="1"/>
</dbReference>
<keyword evidence="17" id="KW-1185">Reference proteome</keyword>
<dbReference type="Pfam" id="PF00781">
    <property type="entry name" value="DAGK_cat"/>
    <property type="match status" value="1"/>
</dbReference>
<dbReference type="SMART" id="SM00045">
    <property type="entry name" value="DAGKa"/>
    <property type="match status" value="1"/>
</dbReference>
<dbReference type="InterPro" id="IPR037607">
    <property type="entry name" value="DGK"/>
</dbReference>
<dbReference type="CDD" id="cd17111">
    <property type="entry name" value="RA1_DAGK-theta"/>
    <property type="match status" value="1"/>
</dbReference>
<dbReference type="Pfam" id="PF24099">
    <property type="entry name" value="RBD_DGKtheta"/>
    <property type="match status" value="1"/>
</dbReference>
<evidence type="ECO:0000256" key="12">
    <source>
        <dbReference type="RuleBase" id="RU361128"/>
    </source>
</evidence>
<dbReference type="InterPro" id="IPR000159">
    <property type="entry name" value="RA_dom"/>
</dbReference>
<dbReference type="PROSITE" id="PS50146">
    <property type="entry name" value="DAGK"/>
    <property type="match status" value="1"/>
</dbReference>
<dbReference type="Pfam" id="PF00609">
    <property type="entry name" value="DAGK_acc"/>
    <property type="match status" value="1"/>
</dbReference>
<evidence type="ECO:0000256" key="13">
    <source>
        <dbReference type="SAM" id="MobiDB-lite"/>
    </source>
</evidence>
<dbReference type="PANTHER" id="PTHR11255">
    <property type="entry name" value="DIACYLGLYCEROL KINASE"/>
    <property type="match status" value="1"/>
</dbReference>
<evidence type="ECO:0000313" key="18">
    <source>
        <dbReference type="WBParaSite" id="Smp_163080.1"/>
    </source>
</evidence>
<name>A0A3Q0KRN9_SCHMA</name>
<keyword evidence="11" id="KW-0472">Membrane</keyword>
<dbReference type="SUPFAM" id="SSF111331">
    <property type="entry name" value="NAD kinase/diacylglycerol kinase-like"/>
    <property type="match status" value="1"/>
</dbReference>
<evidence type="ECO:0000256" key="10">
    <source>
        <dbReference type="ARBA" id="ARBA00022840"/>
    </source>
</evidence>
<evidence type="ECO:0000256" key="9">
    <source>
        <dbReference type="ARBA" id="ARBA00022833"/>
    </source>
</evidence>
<dbReference type="EC" id="2.7.1.107" evidence="12"/>
<feature type="compositionally biased region" description="Low complexity" evidence="13">
    <location>
        <begin position="1125"/>
        <end position="1134"/>
    </location>
</feature>
<reference evidence="18" key="2">
    <citation type="submission" date="2018-12" db="UniProtKB">
        <authorList>
            <consortium name="WormBaseParasite"/>
        </authorList>
    </citation>
    <scope>IDENTIFICATION</scope>
    <source>
        <strain evidence="18">Puerto Rican</strain>
    </source>
</reference>
<evidence type="ECO:0000256" key="3">
    <source>
        <dbReference type="ARBA" id="ARBA00022679"/>
    </source>
</evidence>
<evidence type="ECO:0000259" key="14">
    <source>
        <dbReference type="PROSITE" id="PS50081"/>
    </source>
</evidence>
<evidence type="ECO:0000256" key="4">
    <source>
        <dbReference type="ARBA" id="ARBA00022723"/>
    </source>
</evidence>
<dbReference type="InterPro" id="IPR056392">
    <property type="entry name" value="DGKtheta_RBD"/>
</dbReference>
<dbReference type="PROSITE" id="PS50200">
    <property type="entry name" value="RA"/>
    <property type="match status" value="2"/>
</dbReference>
<dbReference type="CDD" id="cd20854">
    <property type="entry name" value="C1_DGKtheta_typeV_rpt3"/>
    <property type="match status" value="1"/>
</dbReference>
<dbReference type="InterPro" id="IPR046349">
    <property type="entry name" value="C1-like_sf"/>
</dbReference>
<keyword evidence="3 12" id="KW-0808">Transferase</keyword>
<dbReference type="GO" id="GO:0004143">
    <property type="term" value="F:ATP-dependent diacylglycerol kinase activity"/>
    <property type="evidence" value="ECO:0007669"/>
    <property type="project" value="UniProtKB-EC"/>
</dbReference>
<dbReference type="SUPFAM" id="SSF57889">
    <property type="entry name" value="Cysteine-rich domain"/>
    <property type="match status" value="3"/>
</dbReference>
<protein>
    <recommendedName>
        <fullName evidence="12">Diacylglycerol kinase</fullName>
        <shortName evidence="12">DAG kinase</shortName>
        <ecNumber evidence="12">2.7.1.107</ecNumber>
    </recommendedName>
</protein>
<feature type="region of interest" description="Disordered" evidence="13">
    <location>
        <begin position="426"/>
        <end position="447"/>
    </location>
</feature>
<keyword evidence="5" id="KW-0677">Repeat</keyword>
<dbReference type="STRING" id="6183.A0A3Q0KRN9"/>
<evidence type="ECO:0000259" key="15">
    <source>
        <dbReference type="PROSITE" id="PS50146"/>
    </source>
</evidence>
<proteinExistence type="inferred from homology"/>
<feature type="domain" description="DAGKc" evidence="15">
    <location>
        <begin position="738"/>
        <end position="882"/>
    </location>
</feature>
<feature type="domain" description="Phorbol-ester/DAG-type" evidence="14">
    <location>
        <begin position="42"/>
        <end position="93"/>
    </location>
</feature>
<reference evidence="17" key="1">
    <citation type="journal article" date="2012" name="PLoS Negl. Trop. Dis.">
        <title>A systematically improved high quality genome and transcriptome of the human blood fluke Schistosoma mansoni.</title>
        <authorList>
            <person name="Protasio A.V."/>
            <person name="Tsai I.J."/>
            <person name="Babbage A."/>
            <person name="Nichol S."/>
            <person name="Hunt M."/>
            <person name="Aslett M.A."/>
            <person name="De Silva N."/>
            <person name="Velarde G.S."/>
            <person name="Anderson T.J."/>
            <person name="Clark R.C."/>
            <person name="Davidson C."/>
            <person name="Dillon G.P."/>
            <person name="Holroyd N.E."/>
            <person name="LoVerde P.T."/>
            <person name="Lloyd C."/>
            <person name="McQuillan J."/>
            <person name="Oliveira G."/>
            <person name="Otto T.D."/>
            <person name="Parker-Manuel S.J."/>
            <person name="Quail M.A."/>
            <person name="Wilson R.A."/>
            <person name="Zerlotini A."/>
            <person name="Dunne D.W."/>
            <person name="Berriman M."/>
        </authorList>
    </citation>
    <scope>NUCLEOTIDE SEQUENCE [LARGE SCALE GENOMIC DNA]</scope>
    <source>
        <strain evidence="17">Puerto Rican</strain>
    </source>
</reference>
<dbReference type="GO" id="GO:0005524">
    <property type="term" value="F:ATP binding"/>
    <property type="evidence" value="ECO:0007669"/>
    <property type="project" value="UniProtKB-KW"/>
</dbReference>
<evidence type="ECO:0000256" key="5">
    <source>
        <dbReference type="ARBA" id="ARBA00022737"/>
    </source>
</evidence>
<dbReference type="FunFam" id="3.30.60.20:FF:000002">
    <property type="entry name" value="Diacylglycerol kinase"/>
    <property type="match status" value="1"/>
</dbReference>
<keyword evidence="9" id="KW-0862">Zinc</keyword>
<dbReference type="SMART" id="SM00314">
    <property type="entry name" value="RA"/>
    <property type="match status" value="2"/>
</dbReference>
<feature type="region of interest" description="Disordered" evidence="13">
    <location>
        <begin position="1270"/>
        <end position="1310"/>
    </location>
</feature>
<dbReference type="WBParaSite" id="Smp_163080.1">
    <property type="protein sequence ID" value="Smp_163080.1"/>
    <property type="gene ID" value="Smp_163080"/>
</dbReference>
<evidence type="ECO:0000256" key="8">
    <source>
        <dbReference type="ARBA" id="ARBA00022777"/>
    </source>
</evidence>
<dbReference type="InterPro" id="IPR029071">
    <property type="entry name" value="Ubiquitin-like_domsf"/>
</dbReference>
<dbReference type="CDD" id="cd01783">
    <property type="entry name" value="RA2_DAGK-theta"/>
    <property type="match status" value="1"/>
</dbReference>
<evidence type="ECO:0000256" key="1">
    <source>
        <dbReference type="ARBA" id="ARBA00004370"/>
    </source>
</evidence>
<feature type="domain" description="Ras-associating" evidence="16">
    <location>
        <begin position="567"/>
        <end position="647"/>
    </location>
</feature>
<evidence type="ECO:0000256" key="7">
    <source>
        <dbReference type="ARBA" id="ARBA00022771"/>
    </source>
</evidence>
<feature type="compositionally biased region" description="Basic and acidic residues" evidence="13">
    <location>
        <begin position="437"/>
        <end position="447"/>
    </location>
</feature>
<feature type="compositionally biased region" description="Basic residues" evidence="13">
    <location>
        <begin position="1106"/>
        <end position="1115"/>
    </location>
</feature>
<comment type="similarity">
    <text evidence="2 12">Belongs to the eukaryotic diacylglycerol kinase family.</text>
</comment>
<evidence type="ECO:0000313" key="17">
    <source>
        <dbReference type="Proteomes" id="UP000008854"/>
    </source>
</evidence>
<keyword evidence="4" id="KW-0479">Metal-binding</keyword>
<keyword evidence="6 12" id="KW-0547">Nucleotide-binding</keyword>
<dbReference type="FunCoup" id="A0A3Q0KRN9">
    <property type="interactions" value="499"/>
</dbReference>
<organism evidence="17 18">
    <name type="scientific">Schistosoma mansoni</name>
    <name type="common">Blood fluke</name>
    <dbReference type="NCBI Taxonomy" id="6183"/>
    <lineage>
        <taxon>Eukaryota</taxon>
        <taxon>Metazoa</taxon>
        <taxon>Spiralia</taxon>
        <taxon>Lophotrochozoa</taxon>
        <taxon>Platyhelminthes</taxon>
        <taxon>Trematoda</taxon>
        <taxon>Digenea</taxon>
        <taxon>Strigeidida</taxon>
        <taxon>Schistosomatoidea</taxon>
        <taxon>Schistosomatidae</taxon>
        <taxon>Schistosoma</taxon>
    </lineage>
</organism>
<feature type="domain" description="Ras-associating" evidence="16">
    <location>
        <begin position="451"/>
        <end position="542"/>
    </location>
</feature>
<evidence type="ECO:0000259" key="16">
    <source>
        <dbReference type="PROSITE" id="PS50200"/>
    </source>
</evidence>
<dbReference type="GO" id="GO:0008270">
    <property type="term" value="F:zinc ion binding"/>
    <property type="evidence" value="ECO:0007669"/>
    <property type="project" value="UniProtKB-KW"/>
</dbReference>
<dbReference type="SMART" id="SM00046">
    <property type="entry name" value="DAGKc"/>
    <property type="match status" value="1"/>
</dbReference>
<evidence type="ECO:0000256" key="6">
    <source>
        <dbReference type="ARBA" id="ARBA00022741"/>
    </source>
</evidence>